<accession>A0A1L4CXS8</accession>
<dbReference type="SUPFAM" id="SSF52777">
    <property type="entry name" value="CoA-dependent acyltransferases"/>
    <property type="match status" value="2"/>
</dbReference>
<dbReference type="RefSeq" id="WP_148696472.1">
    <property type="nucleotide sequence ID" value="NZ_CP017834.1"/>
</dbReference>
<evidence type="ECO:0000256" key="2">
    <source>
        <dbReference type="ARBA" id="ARBA00022450"/>
    </source>
</evidence>
<dbReference type="Gene3D" id="3.30.559.10">
    <property type="entry name" value="Chloramphenicol acetyltransferase-like domain"/>
    <property type="match status" value="1"/>
</dbReference>
<dbReference type="Gene3D" id="1.10.1200.10">
    <property type="entry name" value="ACP-like"/>
    <property type="match status" value="1"/>
</dbReference>
<dbReference type="GO" id="GO:0044550">
    <property type="term" value="P:secondary metabolite biosynthetic process"/>
    <property type="evidence" value="ECO:0007669"/>
    <property type="project" value="TreeGrafter"/>
</dbReference>
<sequence>MNYNEIVLYIYNLNVKGIFIWEENNNIKLFIPKNIEKHEFDTNFIKTNKEKFIHVLKENNLNTKEIKILKTSFKNTELSFSQERLLYIDRLDEENNHYNLPILFKFPENINLNSLLKALNLILKKHEILRTIIKKENGNYYQIVEECIKECDVFFHKKYETKSSFEYELYNDFNYKYNLLNEIPIKFFIYSIENDLFCEKYLLIQIHHIAFDGWSSGILISEIDYYYSYFESRKSQELNNILEDTIQYKDFAIWQKHFLQNTVYSAQLKYWKNKLENFETLNLPVDINRKSNKSYGFDIPFELDYESSLKLINLAKSMNVSLFSLLLGGFYILLMNYCNQDDIIIGVPLANRNHKNIKSTIGLFVNTLPIRIKIDPNSKIIDFLKLVGEEVVNTQINQDIPFEKIVEELKVERNLFKNPIFQVMFTMGDFEEKISNLLLPYNEKYNYYTPATFDLTLAMEVNNSKIKGALNYSVNLFEIENVNGIVNSYIEILKSILLLNESKQQCYIKDINLINSDQYNKFILNNNYNYNSLNNYKSIIDIFYEQVKLNPNGIAIIYNDISISYEKLNFITNQIALYLKEKYLLTSESLISLCFDRNEYIIIGILSILKSGAAYVPIDPNFPDDRIKYIISDSNSLLVISNEKYQNKLRGLFGEKYNDFILPIDSIKFLEEVDSMPRDDIEVKRNLNSLAYVIYTSGTTGKPKGVLIEQLGVVNLIRELSKNYEMSNDTDSETMVLLANFVFDASIEQIFLAILNGFRLLIVPNNLWLDKKEFLNYLNHNNATHIDGTPSLLSQYDFNSLKSLKRLVFGGEKLNSEIFEKIKSNCNFKIINTYGPTEATVTAILNTDQENPVYIGKPIKNVTSYVVNYNLKPVPIGAIGELCIGGIALARGYLKNIELTDSKFILNPFQSECEKIININSKIYKTGDLVRWRLDGNLEYIGRSDCQIKIRGYRVEISEIENTILSYENISQCVVVLKSMISGNINTSEVNYLIAYYMSDKKICEISLLSYLEKYLPTYMIPSQFIHLNELPLTVNGKIDIKALKYQPIIENKNNIPPRNILEDKVSQIWSDILSIPKDQISIFDSFYKIGGNSILSIMLIDKINEIFDINLKVSEIILNNTIENIASIIYFRDNSLNLISNINFSISNKNMFMIHPGDGGCEIYFSLAHALRDNFKCYGVESYNLYNENKILCISELSEFYLKNIDKIMGINKSDEYHLFGWCFGGLIALQIAKILENRGVEKINLYLLDSFFIDKDLKLNISDIKPDNETLINHFKLLYQGLPIDNYLNKLVSNYEYDAQVLKNYHEFKLKKSKLVLFKSMIKGGNLDELEEILFNKEYNNIDKLFENKKNIYLVKMHNSNHDNILKDEELIVSQIIKGKGNFCEFSN</sequence>
<dbReference type="InterPro" id="IPR001031">
    <property type="entry name" value="Thioesterase"/>
</dbReference>
<dbReference type="InterPro" id="IPR010071">
    <property type="entry name" value="AA_adenyl_dom"/>
</dbReference>
<dbReference type="InterPro" id="IPR001242">
    <property type="entry name" value="Condensation_dom"/>
</dbReference>
<dbReference type="PROSITE" id="PS00012">
    <property type="entry name" value="PHOSPHOPANTETHEINE"/>
    <property type="match status" value="1"/>
</dbReference>
<dbReference type="NCBIfam" id="TIGR01733">
    <property type="entry name" value="AA-adenyl-dom"/>
    <property type="match status" value="1"/>
</dbReference>
<dbReference type="Pfam" id="PF00550">
    <property type="entry name" value="PP-binding"/>
    <property type="match status" value="1"/>
</dbReference>
<dbReference type="SUPFAM" id="SSF56801">
    <property type="entry name" value="Acetyl-CoA synthetase-like"/>
    <property type="match status" value="1"/>
</dbReference>
<dbReference type="GO" id="GO:0031177">
    <property type="term" value="F:phosphopantetheine binding"/>
    <property type="evidence" value="ECO:0007669"/>
    <property type="project" value="TreeGrafter"/>
</dbReference>
<dbReference type="Gene3D" id="3.30.300.30">
    <property type="match status" value="1"/>
</dbReference>
<dbReference type="FunFam" id="3.40.50.980:FF:000001">
    <property type="entry name" value="Non-ribosomal peptide synthetase"/>
    <property type="match status" value="1"/>
</dbReference>
<dbReference type="InterPro" id="IPR009081">
    <property type="entry name" value="PP-bd_ACP"/>
</dbReference>
<dbReference type="InterPro" id="IPR006162">
    <property type="entry name" value="Ppantetheine_attach_site"/>
</dbReference>
<dbReference type="PANTHER" id="PTHR45527">
    <property type="entry name" value="NONRIBOSOMAL PEPTIDE SYNTHETASE"/>
    <property type="match status" value="1"/>
</dbReference>
<dbReference type="InterPro" id="IPR020845">
    <property type="entry name" value="AMP-binding_CS"/>
</dbReference>
<dbReference type="GO" id="GO:0005737">
    <property type="term" value="C:cytoplasm"/>
    <property type="evidence" value="ECO:0007669"/>
    <property type="project" value="TreeGrafter"/>
</dbReference>
<evidence type="ECO:0000256" key="1">
    <source>
        <dbReference type="ARBA" id="ARBA00001957"/>
    </source>
</evidence>
<dbReference type="InterPro" id="IPR000873">
    <property type="entry name" value="AMP-dep_synth/lig_dom"/>
</dbReference>
<dbReference type="GO" id="GO:0003824">
    <property type="term" value="F:catalytic activity"/>
    <property type="evidence" value="ECO:0007669"/>
    <property type="project" value="InterPro"/>
</dbReference>
<keyword evidence="6" id="KW-1185">Reference proteome</keyword>
<dbReference type="STRING" id="1915309.AXG55_02015"/>
<evidence type="ECO:0000313" key="6">
    <source>
        <dbReference type="Proteomes" id="UP000184731"/>
    </source>
</evidence>
<dbReference type="SUPFAM" id="SSF53474">
    <property type="entry name" value="alpha/beta-Hydrolases"/>
    <property type="match status" value="1"/>
</dbReference>
<gene>
    <name evidence="5" type="ORF">AXG55_02015</name>
</gene>
<feature type="domain" description="Carrier" evidence="4">
    <location>
        <begin position="1057"/>
        <end position="1134"/>
    </location>
</feature>
<dbReference type="SUPFAM" id="SSF47336">
    <property type="entry name" value="ACP-like"/>
    <property type="match status" value="1"/>
</dbReference>
<dbReference type="InterPro" id="IPR045851">
    <property type="entry name" value="AMP-bd_C_sf"/>
</dbReference>
<dbReference type="EMBL" id="CP017834">
    <property type="protein sequence ID" value="APJ02763.1"/>
    <property type="molecule type" value="Genomic_DNA"/>
</dbReference>
<evidence type="ECO:0000259" key="4">
    <source>
        <dbReference type="PROSITE" id="PS50075"/>
    </source>
</evidence>
<proteinExistence type="predicted"/>
<dbReference type="GO" id="GO:0043041">
    <property type="term" value="P:amino acid activation for nonribosomal peptide biosynthetic process"/>
    <property type="evidence" value="ECO:0007669"/>
    <property type="project" value="TreeGrafter"/>
</dbReference>
<dbReference type="Gene3D" id="3.40.50.980">
    <property type="match status" value="2"/>
</dbReference>
<protein>
    <recommendedName>
        <fullName evidence="4">Carrier domain-containing protein</fullName>
    </recommendedName>
</protein>
<dbReference type="Proteomes" id="UP000184731">
    <property type="component" value="Chromosome"/>
</dbReference>
<dbReference type="PANTHER" id="PTHR45527:SF1">
    <property type="entry name" value="FATTY ACID SYNTHASE"/>
    <property type="match status" value="1"/>
</dbReference>
<dbReference type="InterPro" id="IPR023213">
    <property type="entry name" value="CAT-like_dom_sf"/>
</dbReference>
<evidence type="ECO:0000313" key="5">
    <source>
        <dbReference type="EMBL" id="APJ02763.1"/>
    </source>
</evidence>
<dbReference type="Gene3D" id="3.40.50.1820">
    <property type="entry name" value="alpha/beta hydrolase"/>
    <property type="match status" value="1"/>
</dbReference>
<keyword evidence="2" id="KW-0596">Phosphopantetheine</keyword>
<dbReference type="Gene3D" id="2.30.38.10">
    <property type="entry name" value="Luciferase, Domain 3"/>
    <property type="match status" value="1"/>
</dbReference>
<reference evidence="5 6" key="1">
    <citation type="submission" date="2016-10" db="EMBL/GenBank/DDBJ databases">
        <title>Silvanigrella aquatica sp. nov., isolated from a freshwater lake located in the Black Forest, Germany, description of Silvanigrellaceae fam. nov., Silvanigrellales ord. nov., reclassification of the order Bdellovibrionales in the class Oligoflexia, reclassification of the families Bacteriovoracaceae and Halobacteriovoraceae in the new order Bacteriovoracales ord. nov., and reclassification of the family Pseudobacteriovoracaceae in the order Oligoflexiales.</title>
        <authorList>
            <person name="Hahn M.W."/>
            <person name="Schmidt J."/>
            <person name="Koll U."/>
            <person name="Rohde M."/>
            <person name="Verbag S."/>
            <person name="Pitt A."/>
            <person name="Nakai R."/>
            <person name="Naganuma T."/>
            <person name="Lang E."/>
        </authorList>
    </citation>
    <scope>NUCLEOTIDE SEQUENCE [LARGE SCALE GENOMIC DNA]</scope>
    <source>
        <strain evidence="5 6">MWH-Nonnen-W8red</strain>
    </source>
</reference>
<keyword evidence="3" id="KW-0597">Phosphoprotein</keyword>
<dbReference type="PROSITE" id="PS00455">
    <property type="entry name" value="AMP_BINDING"/>
    <property type="match status" value="1"/>
</dbReference>
<dbReference type="OrthoDB" id="5298966at2"/>
<comment type="cofactor">
    <cofactor evidence="1">
        <name>pantetheine 4'-phosphate</name>
        <dbReference type="ChEBI" id="CHEBI:47942"/>
    </cofactor>
</comment>
<dbReference type="Pfam" id="PF00501">
    <property type="entry name" value="AMP-binding"/>
    <property type="match status" value="1"/>
</dbReference>
<dbReference type="Gene3D" id="3.30.559.30">
    <property type="entry name" value="Nonribosomal peptide synthetase, condensation domain"/>
    <property type="match status" value="1"/>
</dbReference>
<dbReference type="KEGG" id="saqi:AXG55_02015"/>
<dbReference type="Pfam" id="PF00975">
    <property type="entry name" value="Thioesterase"/>
    <property type="match status" value="1"/>
</dbReference>
<evidence type="ECO:0000256" key="3">
    <source>
        <dbReference type="ARBA" id="ARBA00022553"/>
    </source>
</evidence>
<dbReference type="InterPro" id="IPR029058">
    <property type="entry name" value="AB_hydrolase_fold"/>
</dbReference>
<name>A0A1L4CXS8_9BACT</name>
<dbReference type="InterPro" id="IPR036736">
    <property type="entry name" value="ACP-like_sf"/>
</dbReference>
<dbReference type="Pfam" id="PF00668">
    <property type="entry name" value="Condensation"/>
    <property type="match status" value="1"/>
</dbReference>
<organism evidence="5 6">
    <name type="scientific">Silvanigrella aquatica</name>
    <dbReference type="NCBI Taxonomy" id="1915309"/>
    <lineage>
        <taxon>Bacteria</taxon>
        <taxon>Pseudomonadati</taxon>
        <taxon>Bdellovibrionota</taxon>
        <taxon>Oligoflexia</taxon>
        <taxon>Silvanigrellales</taxon>
        <taxon>Silvanigrellaceae</taxon>
        <taxon>Silvanigrella</taxon>
    </lineage>
</organism>
<dbReference type="PROSITE" id="PS50075">
    <property type="entry name" value="CARRIER"/>
    <property type="match status" value="1"/>
</dbReference>